<dbReference type="InterPro" id="IPR020904">
    <property type="entry name" value="Sc_DH/Rdtase_CS"/>
</dbReference>
<evidence type="ECO:0000256" key="1">
    <source>
        <dbReference type="ARBA" id="ARBA00006484"/>
    </source>
</evidence>
<sequence length="285" mass="30266">MSSRLSDRVACITGASSGIGRAIALAYAAEGAVVVCSDLQPEAHADTNNEFPVATHDLIVQQGGKAKFVKADVRYEEQVEALVAKTVEEFGRLDIMVNNAGIGTEVDHQMKAGDFRLHQTRTQDFDLVMNVNTRGVYLGCKYALAQFLKQEPLPPNGRGERTGGWIINLASIGGHVALAGAPCYTTSKHAVVGLTKEIAVSYAKDKIHCNSLCPGFTETSMIAPMTKAKNDPTAIAATEAIRAAHPWGSLGQPEDLAKAAVFLASDDASWVTGHSLVVDGGYLAR</sequence>
<dbReference type="GeneID" id="43597321"/>
<dbReference type="Pfam" id="PF13561">
    <property type="entry name" value="adh_short_C2"/>
    <property type="match status" value="1"/>
</dbReference>
<dbReference type="PANTHER" id="PTHR42760">
    <property type="entry name" value="SHORT-CHAIN DEHYDROGENASES/REDUCTASES FAMILY MEMBER"/>
    <property type="match status" value="1"/>
</dbReference>
<dbReference type="RefSeq" id="XP_031869695.1">
    <property type="nucleotide sequence ID" value="XM_032013095.1"/>
</dbReference>
<gene>
    <name evidence="3" type="ORF">BP5553_04472</name>
</gene>
<dbReference type="STRING" id="2656787.A0A370TNE2"/>
<protein>
    <recommendedName>
        <fullName evidence="5">NAD(P)-binding Rossmann-fold containing protein</fullName>
    </recommendedName>
</protein>
<evidence type="ECO:0000313" key="4">
    <source>
        <dbReference type="Proteomes" id="UP000254866"/>
    </source>
</evidence>
<dbReference type="GO" id="GO:0009688">
    <property type="term" value="P:abscisic acid biosynthetic process"/>
    <property type="evidence" value="ECO:0007669"/>
    <property type="project" value="UniProtKB-ARBA"/>
</dbReference>
<dbReference type="OrthoDB" id="417891at2759"/>
<dbReference type="InterPro" id="IPR002347">
    <property type="entry name" value="SDR_fam"/>
</dbReference>
<dbReference type="Gene3D" id="3.40.50.720">
    <property type="entry name" value="NAD(P)-binding Rossmann-like Domain"/>
    <property type="match status" value="1"/>
</dbReference>
<name>A0A370TNE2_9HELO</name>
<dbReference type="InterPro" id="IPR036291">
    <property type="entry name" value="NAD(P)-bd_dom_sf"/>
</dbReference>
<dbReference type="GO" id="GO:0016616">
    <property type="term" value="F:oxidoreductase activity, acting on the CH-OH group of donors, NAD or NADP as acceptor"/>
    <property type="evidence" value="ECO:0007669"/>
    <property type="project" value="TreeGrafter"/>
</dbReference>
<dbReference type="PRINTS" id="PR00080">
    <property type="entry name" value="SDRFAMILY"/>
</dbReference>
<reference evidence="3 4" key="1">
    <citation type="journal article" date="2018" name="IMA Fungus">
        <title>IMA Genome-F 9: Draft genome sequence of Annulohypoxylon stygium, Aspergillus mulundensis, Berkeleyomyces basicola (syn. Thielaviopsis basicola), Ceratocystis smalleyi, two Cercospora beticola strains, Coleophoma cylindrospora, Fusarium fracticaudum, Phialophora cf. hyalina, and Morchella septimelata.</title>
        <authorList>
            <person name="Wingfield B.D."/>
            <person name="Bills G.F."/>
            <person name="Dong Y."/>
            <person name="Huang W."/>
            <person name="Nel W.J."/>
            <person name="Swalarsk-Parry B.S."/>
            <person name="Vaghefi N."/>
            <person name="Wilken P.M."/>
            <person name="An Z."/>
            <person name="de Beer Z.W."/>
            <person name="De Vos L."/>
            <person name="Chen L."/>
            <person name="Duong T.A."/>
            <person name="Gao Y."/>
            <person name="Hammerbacher A."/>
            <person name="Kikkert J.R."/>
            <person name="Li Y."/>
            <person name="Li H."/>
            <person name="Li K."/>
            <person name="Li Q."/>
            <person name="Liu X."/>
            <person name="Ma X."/>
            <person name="Naidoo K."/>
            <person name="Pethybridge S.J."/>
            <person name="Sun J."/>
            <person name="Steenkamp E.T."/>
            <person name="van der Nest M.A."/>
            <person name="van Wyk S."/>
            <person name="Wingfield M.J."/>
            <person name="Xiong C."/>
            <person name="Yue Q."/>
            <person name="Zhang X."/>
        </authorList>
    </citation>
    <scope>NUCLEOTIDE SEQUENCE [LARGE SCALE GENOMIC DNA]</scope>
    <source>
        <strain evidence="3 4">BP 5553</strain>
    </source>
</reference>
<dbReference type="NCBIfam" id="NF005559">
    <property type="entry name" value="PRK07231.1"/>
    <property type="match status" value="1"/>
</dbReference>
<dbReference type="PANTHER" id="PTHR42760:SF124">
    <property type="entry name" value="SHORT-CHAIN DEHYDROGENASE_REDUCTASE"/>
    <property type="match status" value="1"/>
</dbReference>
<dbReference type="FunFam" id="3.40.50.720:FF:000084">
    <property type="entry name" value="Short-chain dehydrogenase reductase"/>
    <property type="match status" value="1"/>
</dbReference>
<evidence type="ECO:0000313" key="3">
    <source>
        <dbReference type="EMBL" id="RDL37039.1"/>
    </source>
</evidence>
<evidence type="ECO:0008006" key="5">
    <source>
        <dbReference type="Google" id="ProtNLM"/>
    </source>
</evidence>
<keyword evidence="2" id="KW-0521">NADP</keyword>
<dbReference type="SUPFAM" id="SSF51735">
    <property type="entry name" value="NAD(P)-binding Rossmann-fold domains"/>
    <property type="match status" value="1"/>
</dbReference>
<keyword evidence="4" id="KW-1185">Reference proteome</keyword>
<dbReference type="EMBL" id="NPIC01000003">
    <property type="protein sequence ID" value="RDL37039.1"/>
    <property type="molecule type" value="Genomic_DNA"/>
</dbReference>
<dbReference type="AlphaFoldDB" id="A0A370TNE2"/>
<dbReference type="Proteomes" id="UP000254866">
    <property type="component" value="Unassembled WGS sequence"/>
</dbReference>
<accession>A0A370TNE2</accession>
<dbReference type="PRINTS" id="PR00081">
    <property type="entry name" value="GDHRDH"/>
</dbReference>
<dbReference type="CDD" id="cd05233">
    <property type="entry name" value="SDR_c"/>
    <property type="match status" value="1"/>
</dbReference>
<evidence type="ECO:0000256" key="2">
    <source>
        <dbReference type="ARBA" id="ARBA00022857"/>
    </source>
</evidence>
<comment type="caution">
    <text evidence="3">The sequence shown here is derived from an EMBL/GenBank/DDBJ whole genome shotgun (WGS) entry which is preliminary data.</text>
</comment>
<proteinExistence type="inferred from homology"/>
<organism evidence="3 4">
    <name type="scientific">Venustampulla echinocandica</name>
    <dbReference type="NCBI Taxonomy" id="2656787"/>
    <lineage>
        <taxon>Eukaryota</taxon>
        <taxon>Fungi</taxon>
        <taxon>Dikarya</taxon>
        <taxon>Ascomycota</taxon>
        <taxon>Pezizomycotina</taxon>
        <taxon>Leotiomycetes</taxon>
        <taxon>Helotiales</taxon>
        <taxon>Pleuroascaceae</taxon>
        <taxon>Venustampulla</taxon>
    </lineage>
</organism>
<dbReference type="PROSITE" id="PS00061">
    <property type="entry name" value="ADH_SHORT"/>
    <property type="match status" value="1"/>
</dbReference>
<comment type="similarity">
    <text evidence="1">Belongs to the short-chain dehydrogenases/reductases (SDR) family.</text>
</comment>